<dbReference type="AlphaFoldDB" id="A0A2U8E2F4"/>
<sequence>MKRRAQIRNAVFVVFAVIAIAVASVWTKRALHAGLAHNAARKDLEAKNLALIEQIRQIGVVRTATALGADPAQSDEVRNAREERRRKLRESAQSRVKALNERLENDRVFAINYYAEKRADVDINYGPFLHSIRVTAAQRDAIAEALFARDMRIDLLMDRVRVGEVVPDGAASREARETANNELRESVAAIAGEDTAQAFDRYERARPAWNSVNLLATELALTTSPLSLEQAANLASAIAEGSEPYRNGDKMLAHKIDWESVDAKARAFLDDTQFEYFSKAQTMVPGGVARQQDEFTQAIDSLREKVKSE</sequence>
<organism evidence="1 2">
    <name type="scientific">Ereboglobus luteus</name>
    <dbReference type="NCBI Taxonomy" id="1796921"/>
    <lineage>
        <taxon>Bacteria</taxon>
        <taxon>Pseudomonadati</taxon>
        <taxon>Verrucomicrobiota</taxon>
        <taxon>Opitutia</taxon>
        <taxon>Opitutales</taxon>
        <taxon>Opitutaceae</taxon>
        <taxon>Ereboglobus</taxon>
    </lineage>
</organism>
<protein>
    <submittedName>
        <fullName evidence="1">Uncharacterized protein</fullName>
    </submittedName>
</protein>
<evidence type="ECO:0000313" key="2">
    <source>
        <dbReference type="Proteomes" id="UP000244896"/>
    </source>
</evidence>
<dbReference type="Proteomes" id="UP000244896">
    <property type="component" value="Chromosome"/>
</dbReference>
<proteinExistence type="predicted"/>
<accession>A0A2U8E2F4</accession>
<name>A0A2U8E2F4_9BACT</name>
<evidence type="ECO:0000313" key="1">
    <source>
        <dbReference type="EMBL" id="AWI08874.1"/>
    </source>
</evidence>
<keyword evidence="2" id="KW-1185">Reference proteome</keyword>
<dbReference type="KEGG" id="elut:CKA38_06050"/>
<reference evidence="1 2" key="1">
    <citation type="journal article" date="2018" name="Syst. Appl. Microbiol.">
        <title>Ereboglobus luteus gen. nov. sp. nov. from cockroach guts, and new insights into the oxygen relationship of the genera Opitutus and Didymococcus (Verrucomicrobia: Opitutaceae).</title>
        <authorList>
            <person name="Tegtmeier D."/>
            <person name="Belitz A."/>
            <person name="Radek R."/>
            <person name="Heimerl T."/>
            <person name="Brune A."/>
        </authorList>
    </citation>
    <scope>NUCLEOTIDE SEQUENCE [LARGE SCALE GENOMIC DNA]</scope>
    <source>
        <strain evidence="1 2">Ho45</strain>
    </source>
</reference>
<gene>
    <name evidence="1" type="ORF">CKA38_06050</name>
</gene>
<dbReference type="RefSeq" id="WP_108824686.1">
    <property type="nucleotide sequence ID" value="NZ_CP023004.1"/>
</dbReference>
<dbReference type="EMBL" id="CP023004">
    <property type="protein sequence ID" value="AWI08874.1"/>
    <property type="molecule type" value="Genomic_DNA"/>
</dbReference>